<dbReference type="GO" id="GO:0016024">
    <property type="term" value="P:CDP-diacylglycerol biosynthetic process"/>
    <property type="evidence" value="ECO:0007669"/>
    <property type="project" value="UniProtKB-UniPathway"/>
</dbReference>
<dbReference type="RefSeq" id="WP_092561216.1">
    <property type="nucleotide sequence ID" value="NZ_FOYZ01000009.1"/>
</dbReference>
<dbReference type="GO" id="GO:0004605">
    <property type="term" value="F:phosphatidate cytidylyltransferase activity"/>
    <property type="evidence" value="ECO:0007669"/>
    <property type="project" value="UniProtKB-EC"/>
</dbReference>
<protein>
    <recommendedName>
        <fullName evidence="7 18">Phosphatidate cytidylyltransferase</fullName>
        <ecNumber evidence="6 18">2.7.7.41</ecNumber>
    </recommendedName>
</protein>
<evidence type="ECO:0000256" key="16">
    <source>
        <dbReference type="ARBA" id="ARBA00023209"/>
    </source>
</evidence>
<feature type="transmembrane region" description="Helical" evidence="19">
    <location>
        <begin position="167"/>
        <end position="190"/>
    </location>
</feature>
<evidence type="ECO:0000256" key="7">
    <source>
        <dbReference type="ARBA" id="ARBA00019373"/>
    </source>
</evidence>
<organism evidence="20 21">
    <name type="scientific">Anaeromicropila populeti</name>
    <dbReference type="NCBI Taxonomy" id="37658"/>
    <lineage>
        <taxon>Bacteria</taxon>
        <taxon>Bacillati</taxon>
        <taxon>Bacillota</taxon>
        <taxon>Clostridia</taxon>
        <taxon>Lachnospirales</taxon>
        <taxon>Lachnospiraceae</taxon>
        <taxon>Anaeromicropila</taxon>
    </lineage>
</organism>
<keyword evidence="9" id="KW-0444">Lipid biosynthesis</keyword>
<dbReference type="UniPathway" id="UPA00557">
    <property type="reaction ID" value="UER00614"/>
</dbReference>
<evidence type="ECO:0000256" key="8">
    <source>
        <dbReference type="ARBA" id="ARBA00022475"/>
    </source>
</evidence>
<dbReference type="OrthoDB" id="9799199at2"/>
<comment type="pathway">
    <text evidence="4">Lipid metabolism.</text>
</comment>
<evidence type="ECO:0000256" key="2">
    <source>
        <dbReference type="ARBA" id="ARBA00004651"/>
    </source>
</evidence>
<keyword evidence="10 18" id="KW-0808">Transferase</keyword>
<dbReference type="PANTHER" id="PTHR46382">
    <property type="entry name" value="PHOSPHATIDATE CYTIDYLYLTRANSFERASE"/>
    <property type="match status" value="1"/>
</dbReference>
<gene>
    <name evidence="20" type="ORF">SAMN05661086_02470</name>
</gene>
<evidence type="ECO:0000256" key="4">
    <source>
        <dbReference type="ARBA" id="ARBA00005189"/>
    </source>
</evidence>
<evidence type="ECO:0000256" key="12">
    <source>
        <dbReference type="ARBA" id="ARBA00022695"/>
    </source>
</evidence>
<keyword evidence="8" id="KW-1003">Cell membrane</keyword>
<keyword evidence="16" id="KW-0594">Phospholipid biosynthesis</keyword>
<dbReference type="PROSITE" id="PS01315">
    <property type="entry name" value="CDS"/>
    <property type="match status" value="1"/>
</dbReference>
<comment type="subcellular location">
    <subcellularLocation>
        <location evidence="2">Cell membrane</location>
        <topology evidence="2">Multi-pass membrane protein</topology>
    </subcellularLocation>
</comment>
<feature type="transmembrane region" description="Helical" evidence="19">
    <location>
        <begin position="6"/>
        <end position="31"/>
    </location>
</feature>
<evidence type="ECO:0000256" key="11">
    <source>
        <dbReference type="ARBA" id="ARBA00022692"/>
    </source>
</evidence>
<evidence type="ECO:0000256" key="6">
    <source>
        <dbReference type="ARBA" id="ARBA00012487"/>
    </source>
</evidence>
<dbReference type="InterPro" id="IPR000374">
    <property type="entry name" value="PC_trans"/>
</dbReference>
<keyword evidence="17" id="KW-1208">Phospholipid metabolism</keyword>
<evidence type="ECO:0000256" key="18">
    <source>
        <dbReference type="RuleBase" id="RU003938"/>
    </source>
</evidence>
<feature type="transmembrane region" description="Helical" evidence="19">
    <location>
        <begin position="244"/>
        <end position="265"/>
    </location>
</feature>
<dbReference type="PANTHER" id="PTHR46382:SF1">
    <property type="entry name" value="PHOSPHATIDATE CYTIDYLYLTRANSFERASE"/>
    <property type="match status" value="1"/>
</dbReference>
<comment type="catalytic activity">
    <reaction evidence="1 18">
        <text>a 1,2-diacyl-sn-glycero-3-phosphate + CTP + H(+) = a CDP-1,2-diacyl-sn-glycerol + diphosphate</text>
        <dbReference type="Rhea" id="RHEA:16229"/>
        <dbReference type="ChEBI" id="CHEBI:15378"/>
        <dbReference type="ChEBI" id="CHEBI:33019"/>
        <dbReference type="ChEBI" id="CHEBI:37563"/>
        <dbReference type="ChEBI" id="CHEBI:58332"/>
        <dbReference type="ChEBI" id="CHEBI:58608"/>
        <dbReference type="EC" id="2.7.7.41"/>
    </reaction>
</comment>
<feature type="transmembrane region" description="Helical" evidence="19">
    <location>
        <begin position="76"/>
        <end position="96"/>
    </location>
</feature>
<dbReference type="AlphaFoldDB" id="A0A1I6KJI7"/>
<keyword evidence="13 19" id="KW-1133">Transmembrane helix</keyword>
<evidence type="ECO:0000313" key="21">
    <source>
        <dbReference type="Proteomes" id="UP000199659"/>
    </source>
</evidence>
<comment type="similarity">
    <text evidence="5 18">Belongs to the CDS family.</text>
</comment>
<evidence type="ECO:0000256" key="15">
    <source>
        <dbReference type="ARBA" id="ARBA00023136"/>
    </source>
</evidence>
<proteinExistence type="inferred from homology"/>
<dbReference type="EMBL" id="FOYZ01000009">
    <property type="protein sequence ID" value="SFR91399.1"/>
    <property type="molecule type" value="Genomic_DNA"/>
</dbReference>
<dbReference type="Pfam" id="PF01148">
    <property type="entry name" value="CTP_transf_1"/>
    <property type="match status" value="1"/>
</dbReference>
<evidence type="ECO:0000313" key="20">
    <source>
        <dbReference type="EMBL" id="SFR91399.1"/>
    </source>
</evidence>
<evidence type="ECO:0000256" key="3">
    <source>
        <dbReference type="ARBA" id="ARBA00005119"/>
    </source>
</evidence>
<evidence type="ECO:0000256" key="10">
    <source>
        <dbReference type="ARBA" id="ARBA00022679"/>
    </source>
</evidence>
<evidence type="ECO:0000256" key="9">
    <source>
        <dbReference type="ARBA" id="ARBA00022516"/>
    </source>
</evidence>
<evidence type="ECO:0000256" key="1">
    <source>
        <dbReference type="ARBA" id="ARBA00001698"/>
    </source>
</evidence>
<keyword evidence="21" id="KW-1185">Reference proteome</keyword>
<evidence type="ECO:0000256" key="14">
    <source>
        <dbReference type="ARBA" id="ARBA00023098"/>
    </source>
</evidence>
<dbReference type="STRING" id="37658.SAMN05661086_02470"/>
<name>A0A1I6KJI7_9FIRM</name>
<feature type="transmembrane region" description="Helical" evidence="19">
    <location>
        <begin position="103"/>
        <end position="121"/>
    </location>
</feature>
<evidence type="ECO:0000256" key="19">
    <source>
        <dbReference type="SAM" id="Phobius"/>
    </source>
</evidence>
<feature type="transmembrane region" description="Helical" evidence="19">
    <location>
        <begin position="52"/>
        <end position="70"/>
    </location>
</feature>
<evidence type="ECO:0000256" key="17">
    <source>
        <dbReference type="ARBA" id="ARBA00023264"/>
    </source>
</evidence>
<accession>A0A1I6KJI7</accession>
<comment type="pathway">
    <text evidence="3 18">Phospholipid metabolism; CDP-diacylglycerol biosynthesis; CDP-diacylglycerol from sn-glycerol 3-phosphate: step 3/3.</text>
</comment>
<reference evidence="20 21" key="1">
    <citation type="submission" date="2016-10" db="EMBL/GenBank/DDBJ databases">
        <authorList>
            <person name="de Groot N.N."/>
        </authorList>
    </citation>
    <scope>NUCLEOTIDE SEQUENCE [LARGE SCALE GENOMIC DNA]</scope>
    <source>
        <strain evidence="20 21">743A</strain>
    </source>
</reference>
<evidence type="ECO:0000256" key="13">
    <source>
        <dbReference type="ARBA" id="ARBA00022989"/>
    </source>
</evidence>
<keyword evidence="11 18" id="KW-0812">Transmembrane</keyword>
<dbReference type="EC" id="2.7.7.41" evidence="6 18"/>
<keyword evidence="14" id="KW-0443">Lipid metabolism</keyword>
<dbReference type="Proteomes" id="UP000199659">
    <property type="component" value="Unassembled WGS sequence"/>
</dbReference>
<evidence type="ECO:0000256" key="5">
    <source>
        <dbReference type="ARBA" id="ARBA00010185"/>
    </source>
</evidence>
<sequence length="267" mass="29169">MFVTRLISGIFLLAVMIFTTAIGGNLLLLFLAALALAGEFELYRAVKMEKTSLALVGYAAAMGYFILLYTNKAEYITIYCVLCLIVMLSCFVVSFPKYVIEQVSVIFFGFLYIPVLLSYIYQVRIGELGAYSVWLLFICAWGSDTCAYCVGMLIGKHKLPSQLSPKKTIEGCIGGVVGAGLIGFIYATVFTEHLTTFGNPQLAYTVIGCCGSVVAQFGDLAASAIKRNHNVKDYGKLIPGHGGVLDRFDSILFTAPIVYLLISIFRL</sequence>
<keyword evidence="15 19" id="KW-0472">Membrane</keyword>
<feature type="transmembrane region" description="Helical" evidence="19">
    <location>
        <begin position="133"/>
        <end position="155"/>
    </location>
</feature>
<dbReference type="GO" id="GO:0005886">
    <property type="term" value="C:plasma membrane"/>
    <property type="evidence" value="ECO:0007669"/>
    <property type="project" value="UniProtKB-SubCell"/>
</dbReference>
<keyword evidence="12 18" id="KW-0548">Nucleotidyltransferase</keyword>